<dbReference type="EMBL" id="MEVT01000003">
    <property type="protein sequence ID" value="OGC63762.1"/>
    <property type="molecule type" value="Genomic_DNA"/>
</dbReference>
<accession>A0A1F4W2W8</accession>
<gene>
    <name evidence="1" type="ORF">A2264_02595</name>
</gene>
<evidence type="ECO:0000313" key="2">
    <source>
        <dbReference type="Proteomes" id="UP000176614"/>
    </source>
</evidence>
<dbReference type="Proteomes" id="UP000176614">
    <property type="component" value="Unassembled WGS sequence"/>
</dbReference>
<comment type="caution">
    <text evidence="1">The sequence shown here is derived from an EMBL/GenBank/DDBJ whole genome shotgun (WGS) entry which is preliminary data.</text>
</comment>
<dbReference type="AlphaFoldDB" id="A0A1F4W2W8"/>
<evidence type="ECO:0000313" key="1">
    <source>
        <dbReference type="EMBL" id="OGC63762.1"/>
    </source>
</evidence>
<sequence>MKFEGVEKEVFEKTGLEAKPINDHLLYFESEDRGEVIIEVDSASMLEEDLTQMEKHAGFLDKDKHAQLVLESFRDTLKMLGGFIPQDKLQRLFPGLELADLDSYDFSLAKIKVFVLSNEDYDFFRATQYPGRDIEGEGGFTRPTVSSYPGSFVKTEMQVDVSEKKVIVVRELWDTPRELIEKEGGKLPRSLTSEEQALIARNIKATLIHEFLHDLDVSTDLPKPFKEGVTEWYAQQVANGIQGGDSLFENRGVVVGYKNETEGVSIIMNTLIEGGITQETIDRAFLSADSESRKSIADFLANRYGDEQADKIMNWRFESSRKSLRYIIELESKKDSDIGRFLRTYKS</sequence>
<reference evidence="1 2" key="1">
    <citation type="journal article" date="2016" name="Nat. Commun.">
        <title>Thousands of microbial genomes shed light on interconnected biogeochemical processes in an aquifer system.</title>
        <authorList>
            <person name="Anantharaman K."/>
            <person name="Brown C.T."/>
            <person name="Hug L.A."/>
            <person name="Sharon I."/>
            <person name="Castelle C.J."/>
            <person name="Probst A.J."/>
            <person name="Thomas B.C."/>
            <person name="Singh A."/>
            <person name="Wilkins M.J."/>
            <person name="Karaoz U."/>
            <person name="Brodie E.L."/>
            <person name="Williams K.H."/>
            <person name="Hubbard S.S."/>
            <person name="Banfield J.F."/>
        </authorList>
    </citation>
    <scope>NUCLEOTIDE SEQUENCE [LARGE SCALE GENOMIC DNA]</scope>
</reference>
<name>A0A1F4W2W8_UNCKA</name>
<proteinExistence type="predicted"/>
<protein>
    <submittedName>
        <fullName evidence="1">Uncharacterized protein</fullName>
    </submittedName>
</protein>
<organism evidence="1 2">
    <name type="scientific">candidate division WWE3 bacterium RIFOXYA2_FULL_46_9</name>
    <dbReference type="NCBI Taxonomy" id="1802636"/>
    <lineage>
        <taxon>Bacteria</taxon>
        <taxon>Katanobacteria</taxon>
    </lineage>
</organism>